<comment type="similarity">
    <text evidence="1 5">Belongs to the bacterial ribosomal protein bL34 family.</text>
</comment>
<dbReference type="Proteomes" id="UP000182409">
    <property type="component" value="Unassembled WGS sequence"/>
</dbReference>
<dbReference type="PROSITE" id="PS00784">
    <property type="entry name" value="RIBOSOMAL_L34"/>
    <property type="match status" value="1"/>
</dbReference>
<dbReference type="RefSeq" id="WP_014787855.1">
    <property type="nucleotide sequence ID" value="NZ_FNSD01000001.1"/>
</dbReference>
<dbReference type="OMA" id="NKHGFRQ"/>
<evidence type="ECO:0000256" key="2">
    <source>
        <dbReference type="ARBA" id="ARBA00022980"/>
    </source>
</evidence>
<evidence type="ECO:0000256" key="4">
    <source>
        <dbReference type="ARBA" id="ARBA00035177"/>
    </source>
</evidence>
<evidence type="ECO:0000256" key="1">
    <source>
        <dbReference type="ARBA" id="ARBA00010111"/>
    </source>
</evidence>
<proteinExistence type="inferred from homology"/>
<dbReference type="GO" id="GO:0006412">
    <property type="term" value="P:translation"/>
    <property type="evidence" value="ECO:0007669"/>
    <property type="project" value="UniProtKB-UniRule"/>
</dbReference>
<keyword evidence="2 5" id="KW-0689">Ribosomal protein</keyword>
<dbReference type="PANTHER" id="PTHR14503:SF4">
    <property type="entry name" value="LARGE RIBOSOMAL SUBUNIT PROTEIN BL34M"/>
    <property type="match status" value="1"/>
</dbReference>
<dbReference type="EMBL" id="FNSD01000001">
    <property type="protein sequence ID" value="SEB93041.1"/>
    <property type="molecule type" value="Genomic_DNA"/>
</dbReference>
<dbReference type="FunFam" id="1.10.287.3980:FF:000001">
    <property type="entry name" value="Mitochondrial ribosomal protein L34"/>
    <property type="match status" value="1"/>
</dbReference>
<evidence type="ECO:0000256" key="5">
    <source>
        <dbReference type="HAMAP-Rule" id="MF_00391"/>
    </source>
</evidence>
<sequence>MPKRTFQPNRRRRAKTHGFLTRMKTKAGQNVLNRRRAKGRHKIAVSAGFRD</sequence>
<reference evidence="6 7" key="1">
    <citation type="submission" date="2016-10" db="EMBL/GenBank/DDBJ databases">
        <authorList>
            <person name="de Groot N.N."/>
        </authorList>
    </citation>
    <scope>NUCLEOTIDE SEQUENCE [LARGE SCALE GENOMIC DNA]</scope>
    <source>
        <strain evidence="6 7">AB35.6</strain>
    </source>
</reference>
<dbReference type="NCBIfam" id="TIGR01030">
    <property type="entry name" value="rpmH_bact"/>
    <property type="match status" value="1"/>
</dbReference>
<dbReference type="Gene3D" id="1.10.287.3980">
    <property type="match status" value="1"/>
</dbReference>
<evidence type="ECO:0000313" key="6">
    <source>
        <dbReference type="EMBL" id="SEB93041.1"/>
    </source>
</evidence>
<keyword evidence="3 5" id="KW-0687">Ribonucleoprotein</keyword>
<accession>A0A1H4NCX2</accession>
<organism evidence="6 7">
    <name type="scientific">Terriglobus roseus</name>
    <dbReference type="NCBI Taxonomy" id="392734"/>
    <lineage>
        <taxon>Bacteria</taxon>
        <taxon>Pseudomonadati</taxon>
        <taxon>Acidobacteriota</taxon>
        <taxon>Terriglobia</taxon>
        <taxon>Terriglobales</taxon>
        <taxon>Acidobacteriaceae</taxon>
        <taxon>Terriglobus</taxon>
    </lineage>
</organism>
<dbReference type="Pfam" id="PF00468">
    <property type="entry name" value="Ribosomal_L34"/>
    <property type="match status" value="1"/>
</dbReference>
<dbReference type="GO" id="GO:1990904">
    <property type="term" value="C:ribonucleoprotein complex"/>
    <property type="evidence" value="ECO:0007669"/>
    <property type="project" value="UniProtKB-KW"/>
</dbReference>
<dbReference type="GO" id="GO:0003735">
    <property type="term" value="F:structural constituent of ribosome"/>
    <property type="evidence" value="ECO:0007669"/>
    <property type="project" value="InterPro"/>
</dbReference>
<dbReference type="GO" id="GO:0005840">
    <property type="term" value="C:ribosome"/>
    <property type="evidence" value="ECO:0007669"/>
    <property type="project" value="UniProtKB-KW"/>
</dbReference>
<dbReference type="InterPro" id="IPR020939">
    <property type="entry name" value="Ribosomal_bL34_CS"/>
</dbReference>
<evidence type="ECO:0000256" key="3">
    <source>
        <dbReference type="ARBA" id="ARBA00023274"/>
    </source>
</evidence>
<dbReference type="PANTHER" id="PTHR14503">
    <property type="entry name" value="MITOCHONDRIAL RIBOSOMAL PROTEIN 34 FAMILY MEMBER"/>
    <property type="match status" value="1"/>
</dbReference>
<dbReference type="AlphaFoldDB" id="A0A1H4NCX2"/>
<protein>
    <recommendedName>
        <fullName evidence="4 5">Large ribosomal subunit protein bL34</fullName>
    </recommendedName>
</protein>
<dbReference type="InterPro" id="IPR000271">
    <property type="entry name" value="Ribosomal_bL34"/>
</dbReference>
<name>A0A1H4NCX2_9BACT</name>
<gene>
    <name evidence="5" type="primary">rpmH</name>
    <name evidence="6" type="ORF">SAMN05443244_2212</name>
</gene>
<dbReference type="OrthoDB" id="9804164at2"/>
<evidence type="ECO:0000313" key="7">
    <source>
        <dbReference type="Proteomes" id="UP000182409"/>
    </source>
</evidence>
<dbReference type="HAMAP" id="MF_00391">
    <property type="entry name" value="Ribosomal_bL34"/>
    <property type="match status" value="1"/>
</dbReference>